<evidence type="ECO:0000313" key="2">
    <source>
        <dbReference type="Proteomes" id="UP001239795"/>
    </source>
</evidence>
<gene>
    <name evidence="1" type="ORF">CMEL01_14432</name>
</gene>
<organism evidence="1 2">
    <name type="scientific">Colletotrichum melonis</name>
    <dbReference type="NCBI Taxonomy" id="1209925"/>
    <lineage>
        <taxon>Eukaryota</taxon>
        <taxon>Fungi</taxon>
        <taxon>Dikarya</taxon>
        <taxon>Ascomycota</taxon>
        <taxon>Pezizomycotina</taxon>
        <taxon>Sordariomycetes</taxon>
        <taxon>Hypocreomycetidae</taxon>
        <taxon>Glomerellales</taxon>
        <taxon>Glomerellaceae</taxon>
        <taxon>Colletotrichum</taxon>
        <taxon>Colletotrichum acutatum species complex</taxon>
    </lineage>
</organism>
<feature type="non-terminal residue" evidence="1">
    <location>
        <position position="1"/>
    </location>
</feature>
<reference evidence="1 2" key="1">
    <citation type="submission" date="2016-10" db="EMBL/GenBank/DDBJ databases">
        <title>The genome sequence of Colletotrichum fioriniae PJ7.</title>
        <authorList>
            <person name="Baroncelli R."/>
        </authorList>
    </citation>
    <scope>NUCLEOTIDE SEQUENCE [LARGE SCALE GENOMIC DNA]</scope>
    <source>
        <strain evidence="1">Col 31</strain>
    </source>
</reference>
<accession>A0AAI9XSK4</accession>
<dbReference type="Proteomes" id="UP001239795">
    <property type="component" value="Unassembled WGS sequence"/>
</dbReference>
<comment type="caution">
    <text evidence="1">The sequence shown here is derived from an EMBL/GenBank/DDBJ whole genome shotgun (WGS) entry which is preliminary data.</text>
</comment>
<sequence>VHRLIRVPTAIPLPKLVNHVFYGITVTTPIDAWGYGQFGAGFVPPAPIIQSSARDAMEAIRILPALPAKSGIPSLHTSERW</sequence>
<keyword evidence="2" id="KW-1185">Reference proteome</keyword>
<protein>
    <submittedName>
        <fullName evidence="1">Uncharacterized protein</fullName>
    </submittedName>
</protein>
<dbReference type="AlphaFoldDB" id="A0AAI9XSK4"/>
<dbReference type="EMBL" id="MLGG01000010">
    <property type="protein sequence ID" value="KAK1461478.1"/>
    <property type="molecule type" value="Genomic_DNA"/>
</dbReference>
<name>A0AAI9XSK4_9PEZI</name>
<evidence type="ECO:0000313" key="1">
    <source>
        <dbReference type="EMBL" id="KAK1461478.1"/>
    </source>
</evidence>
<proteinExistence type="predicted"/>